<dbReference type="SUPFAM" id="SSF52499">
    <property type="entry name" value="Isochorismatase-like hydrolases"/>
    <property type="match status" value="1"/>
</dbReference>
<evidence type="ECO:0000313" key="4">
    <source>
        <dbReference type="Proteomes" id="UP001595721"/>
    </source>
</evidence>
<keyword evidence="4" id="KW-1185">Reference proteome</keyword>
<dbReference type="EMBL" id="JBHRXJ010000004">
    <property type="protein sequence ID" value="MFC3528054.1"/>
    <property type="molecule type" value="Genomic_DNA"/>
</dbReference>
<evidence type="ECO:0000259" key="2">
    <source>
        <dbReference type="Pfam" id="PF00857"/>
    </source>
</evidence>
<name>A0ABV7R112_9RHOB</name>
<gene>
    <name evidence="3" type="ORF">ACFOMH_07670</name>
</gene>
<dbReference type="InterPro" id="IPR036380">
    <property type="entry name" value="Isochorismatase-like_sf"/>
</dbReference>
<comment type="caution">
    <text evidence="3">The sequence shown here is derived from an EMBL/GenBank/DDBJ whole genome shotgun (WGS) entry which is preliminary data.</text>
</comment>
<dbReference type="Proteomes" id="UP001595721">
    <property type="component" value="Unassembled WGS sequence"/>
</dbReference>
<dbReference type="InterPro" id="IPR050272">
    <property type="entry name" value="Isochorismatase-like_hydrls"/>
</dbReference>
<dbReference type="PRINTS" id="PR01398">
    <property type="entry name" value="ISCHRISMTASE"/>
</dbReference>
<proteinExistence type="predicted"/>
<dbReference type="Gene3D" id="3.40.50.850">
    <property type="entry name" value="Isochorismatase-like"/>
    <property type="match status" value="1"/>
</dbReference>
<dbReference type="Pfam" id="PF00857">
    <property type="entry name" value="Isochorismatase"/>
    <property type="match status" value="1"/>
</dbReference>
<keyword evidence="1" id="KW-0378">Hydrolase</keyword>
<dbReference type="InterPro" id="IPR016291">
    <property type="entry name" value="Isochorismatase"/>
</dbReference>
<organism evidence="3 4">
    <name type="scientific">Paracoccus mangrovi</name>
    <dbReference type="NCBI Taxonomy" id="1715645"/>
    <lineage>
        <taxon>Bacteria</taxon>
        <taxon>Pseudomonadati</taxon>
        <taxon>Pseudomonadota</taxon>
        <taxon>Alphaproteobacteria</taxon>
        <taxon>Rhodobacterales</taxon>
        <taxon>Paracoccaceae</taxon>
        <taxon>Paracoccus</taxon>
    </lineage>
</organism>
<feature type="domain" description="Isochorismatase-like" evidence="2">
    <location>
        <begin position="32"/>
        <end position="205"/>
    </location>
</feature>
<dbReference type="PANTHER" id="PTHR43540">
    <property type="entry name" value="PEROXYUREIDOACRYLATE/UREIDOACRYLATE AMIDOHYDROLASE-RELATED"/>
    <property type="match status" value="1"/>
</dbReference>
<evidence type="ECO:0000313" key="3">
    <source>
        <dbReference type="EMBL" id="MFC3528054.1"/>
    </source>
</evidence>
<protein>
    <submittedName>
        <fullName evidence="3">Isochorismatase family protein</fullName>
    </submittedName>
</protein>
<evidence type="ECO:0000256" key="1">
    <source>
        <dbReference type="ARBA" id="ARBA00022801"/>
    </source>
</evidence>
<dbReference type="InterPro" id="IPR000868">
    <property type="entry name" value="Isochorismatase-like_dom"/>
</dbReference>
<sequence>MALPRIAPYDLPAATELPEPRGPWRPERDRLALLVHDMQRYFCRPFAQDDAPLAPATANMARLILGARAAGVPVFYTAQKGDQFRPDRGLQADLWGPGMSATPEHEEILPELAPAAGDIVLVKHRYSAFQRSNLETLMRARGRDQLMICGIYAHIGCLATAVEAFQRDIETFAVADAQADFSRDKHDMAMAWIAATCGVALSTDQALAAVAPGGMTACA</sequence>
<accession>A0ABV7R112</accession>
<reference evidence="4" key="1">
    <citation type="journal article" date="2019" name="Int. J. Syst. Evol. Microbiol.">
        <title>The Global Catalogue of Microorganisms (GCM) 10K type strain sequencing project: providing services to taxonomists for standard genome sequencing and annotation.</title>
        <authorList>
            <consortium name="The Broad Institute Genomics Platform"/>
            <consortium name="The Broad Institute Genome Sequencing Center for Infectious Disease"/>
            <person name="Wu L."/>
            <person name="Ma J."/>
        </authorList>
    </citation>
    <scope>NUCLEOTIDE SEQUENCE [LARGE SCALE GENOMIC DNA]</scope>
    <source>
        <strain evidence="4">KCTC 42899</strain>
    </source>
</reference>
<dbReference type="RefSeq" id="WP_377743688.1">
    <property type="nucleotide sequence ID" value="NZ_JBHRXJ010000004.1"/>
</dbReference>
<dbReference type="PANTHER" id="PTHR43540:SF3">
    <property type="entry name" value="ENTEROBACTIN SYNTHASE COMPONENT B"/>
    <property type="match status" value="1"/>
</dbReference>